<evidence type="ECO:0000256" key="1">
    <source>
        <dbReference type="SAM" id="MobiDB-lite"/>
    </source>
</evidence>
<feature type="compositionally biased region" description="Pro residues" evidence="1">
    <location>
        <begin position="417"/>
        <end position="426"/>
    </location>
</feature>
<dbReference type="PANTHER" id="PTHR43667:SF2">
    <property type="entry name" value="FATTY ACID C-METHYL TRANSFERASE"/>
    <property type="match status" value="1"/>
</dbReference>
<dbReference type="GO" id="GO:0008825">
    <property type="term" value="F:cyclopropane-fatty-acyl-phospholipid synthase activity"/>
    <property type="evidence" value="ECO:0007669"/>
    <property type="project" value="UniProtKB-EC"/>
</dbReference>
<proteinExistence type="predicted"/>
<feature type="region of interest" description="Disordered" evidence="1">
    <location>
        <begin position="417"/>
        <end position="481"/>
    </location>
</feature>
<reference evidence="2 3" key="1">
    <citation type="submission" date="2023-07" db="EMBL/GenBank/DDBJ databases">
        <title>Sorghum-associated microbial communities from plants grown in Nebraska, USA.</title>
        <authorList>
            <person name="Schachtman D."/>
        </authorList>
    </citation>
    <scope>NUCLEOTIDE SEQUENCE [LARGE SCALE GENOMIC DNA]</scope>
    <source>
        <strain evidence="2 3">4249</strain>
    </source>
</reference>
<accession>A0ABU1WL59</accession>
<keyword evidence="2" id="KW-0489">Methyltransferase</keyword>
<protein>
    <submittedName>
        <fullName evidence="2">Cyclopropane-fatty-acyl-phospholipid synthase</fullName>
        <ecNumber evidence="2">2.1.1.79</ecNumber>
    </submittedName>
</protein>
<dbReference type="InterPro" id="IPR050723">
    <property type="entry name" value="CFA/CMAS"/>
</dbReference>
<evidence type="ECO:0000313" key="3">
    <source>
        <dbReference type="Proteomes" id="UP001265700"/>
    </source>
</evidence>
<organism evidence="2 3">
    <name type="scientific">Hydrogenophaga palleronii</name>
    <dbReference type="NCBI Taxonomy" id="65655"/>
    <lineage>
        <taxon>Bacteria</taxon>
        <taxon>Pseudomonadati</taxon>
        <taxon>Pseudomonadota</taxon>
        <taxon>Betaproteobacteria</taxon>
        <taxon>Burkholderiales</taxon>
        <taxon>Comamonadaceae</taxon>
        <taxon>Hydrogenophaga</taxon>
    </lineage>
</organism>
<dbReference type="EC" id="2.1.1.79" evidence="2"/>
<dbReference type="InterPro" id="IPR029063">
    <property type="entry name" value="SAM-dependent_MTases_sf"/>
</dbReference>
<dbReference type="SUPFAM" id="SSF53335">
    <property type="entry name" value="S-adenosyl-L-methionine-dependent methyltransferases"/>
    <property type="match status" value="1"/>
</dbReference>
<dbReference type="EMBL" id="JAVDWU010000003">
    <property type="protein sequence ID" value="MDR7150026.1"/>
    <property type="molecule type" value="Genomic_DNA"/>
</dbReference>
<dbReference type="Proteomes" id="UP001265700">
    <property type="component" value="Unassembled WGS sequence"/>
</dbReference>
<dbReference type="CDD" id="cd02440">
    <property type="entry name" value="AdoMet_MTases"/>
    <property type="match status" value="1"/>
</dbReference>
<sequence length="499" mass="55278">MNSTTATQSPAGFTLPRNTPAAAHTTLQLLQRLKVGSLSLTLPDGTVQRLGSPEGPHASMKLNNWNVCTAALKSGDIGFAETYIAGDWSTPNLTALLELMIANRREVEDVIYGSWLGRLAYRVKHLLNRNSRTNSRKNIHAHYDLGNAFYRLWLDETMNYSSAWFEHPDQPLEDAQHAKVRRALRMAGVKPGDRVLEIGCGWGALAEKAATEFEASVVGVTLSTEQLAFAKERMRKHCIPLAGEVTANTRADLRLQDYRDISDAPFDAICSIEMVEAVGREYWPTYFQAVKRLLKPGGRACIQSIVIDDAHFDRYIKGTDFIQQYIFPGGCLPCPRELRAQAAAAGLEVVDEFAFGPDYARTLVLWRERFMHEQAEVLKLGFDQKFLRIWEFYLAYCEAAFSGGSIDVVQYVLEAPPASPSAPPPEGGRTWRPGKAGSSGAMDWDISRRRESTPRVACGATPLKGGAPRGPAKPVPRVPWTETFRADDGIDWAVSDETS</sequence>
<dbReference type="PANTHER" id="PTHR43667">
    <property type="entry name" value="CYCLOPROPANE-FATTY-ACYL-PHOSPHOLIPID SYNTHASE"/>
    <property type="match status" value="1"/>
</dbReference>
<keyword evidence="3" id="KW-1185">Reference proteome</keyword>
<evidence type="ECO:0000313" key="2">
    <source>
        <dbReference type="EMBL" id="MDR7150026.1"/>
    </source>
</evidence>
<keyword evidence="2" id="KW-0808">Transferase</keyword>
<comment type="caution">
    <text evidence="2">The sequence shown here is derived from an EMBL/GenBank/DDBJ whole genome shotgun (WGS) entry which is preliminary data.</text>
</comment>
<dbReference type="GO" id="GO:0032259">
    <property type="term" value="P:methylation"/>
    <property type="evidence" value="ECO:0007669"/>
    <property type="project" value="UniProtKB-KW"/>
</dbReference>
<gene>
    <name evidence="2" type="ORF">J2W49_001981</name>
</gene>
<dbReference type="Gene3D" id="3.40.50.150">
    <property type="entry name" value="Vaccinia Virus protein VP39"/>
    <property type="match status" value="1"/>
</dbReference>
<dbReference type="Pfam" id="PF02353">
    <property type="entry name" value="CMAS"/>
    <property type="match status" value="1"/>
</dbReference>
<name>A0ABU1WL59_9BURK</name>